<evidence type="ECO:0000313" key="2">
    <source>
        <dbReference type="EMBL" id="CAL4771264.1"/>
    </source>
</evidence>
<organism evidence="1">
    <name type="scientific">Cladocopium goreaui</name>
    <dbReference type="NCBI Taxonomy" id="2562237"/>
    <lineage>
        <taxon>Eukaryota</taxon>
        <taxon>Sar</taxon>
        <taxon>Alveolata</taxon>
        <taxon>Dinophyceae</taxon>
        <taxon>Suessiales</taxon>
        <taxon>Symbiodiniaceae</taxon>
        <taxon>Cladocopium</taxon>
    </lineage>
</organism>
<dbReference type="Proteomes" id="UP001152797">
    <property type="component" value="Unassembled WGS sequence"/>
</dbReference>
<dbReference type="OrthoDB" id="425593at2759"/>
<evidence type="ECO:0000313" key="1">
    <source>
        <dbReference type="EMBL" id="CAI3983952.1"/>
    </source>
</evidence>
<accession>A0A9P1C3A7</accession>
<sequence>MAPMDEAAPESLVDTILFVDVDGVLNVGIYDPFDAPILLKSSELSMAREIVAMDYRGFDSATAYKICALAATPADPESTATFEALASHDQLSKVLVGRLSELIQEAGPKCHVVLSSSWRKKQHLKRRQRLELDLSEALGRYFTFHDVTQLTPELHAGDRLQAIRSYLQDFAGANLCGAGELKVIVVDDFFLSPLSYADPFRITGAPGVPGGELHTLEEVEDYLLQPLGEMGIEASAKVLHCYRKVVTTNGLVLQVGMGLSNGLLKDAKEFLSNPNSPEAMKKPPPYREPPIEKSFFQLLATFA</sequence>
<name>A0A9P1C3A7_9DINO</name>
<keyword evidence="3" id="KW-1185">Reference proteome</keyword>
<comment type="caution">
    <text evidence="1">The sequence shown here is derived from an EMBL/GenBank/DDBJ whole genome shotgun (WGS) entry which is preliminary data.</text>
</comment>
<dbReference type="EMBL" id="CAMXCT010000848">
    <property type="protein sequence ID" value="CAI3983952.1"/>
    <property type="molecule type" value="Genomic_DNA"/>
</dbReference>
<reference evidence="2 3" key="2">
    <citation type="submission" date="2024-05" db="EMBL/GenBank/DDBJ databases">
        <authorList>
            <person name="Chen Y."/>
            <person name="Shah S."/>
            <person name="Dougan E. K."/>
            <person name="Thang M."/>
            <person name="Chan C."/>
        </authorList>
    </citation>
    <scope>NUCLEOTIDE SEQUENCE [LARGE SCALE GENOMIC DNA]</scope>
</reference>
<evidence type="ECO:0000313" key="3">
    <source>
        <dbReference type="Proteomes" id="UP001152797"/>
    </source>
</evidence>
<proteinExistence type="predicted"/>
<dbReference type="EMBL" id="CAMXCT030000848">
    <property type="protein sequence ID" value="CAL4771264.1"/>
    <property type="molecule type" value="Genomic_DNA"/>
</dbReference>
<dbReference type="AlphaFoldDB" id="A0A9P1C3A7"/>
<dbReference type="EMBL" id="CAMXCT020000848">
    <property type="protein sequence ID" value="CAL1137327.1"/>
    <property type="molecule type" value="Genomic_DNA"/>
</dbReference>
<reference evidence="1" key="1">
    <citation type="submission" date="2022-10" db="EMBL/GenBank/DDBJ databases">
        <authorList>
            <person name="Chen Y."/>
            <person name="Dougan E. K."/>
            <person name="Chan C."/>
            <person name="Rhodes N."/>
            <person name="Thang M."/>
        </authorList>
    </citation>
    <scope>NUCLEOTIDE SEQUENCE</scope>
</reference>
<dbReference type="Pfam" id="PF18143">
    <property type="entry name" value="HAD_SAK_2"/>
    <property type="match status" value="1"/>
</dbReference>
<gene>
    <name evidence="1" type="ORF">C1SCF055_LOCUS11515</name>
</gene>
<protein>
    <submittedName>
        <fullName evidence="2">Tubulin delta chain</fullName>
    </submittedName>
</protein>